<reference evidence="1 2" key="1">
    <citation type="submission" date="2017-04" db="EMBL/GenBank/DDBJ databases">
        <authorList>
            <person name="Afonso C.L."/>
            <person name="Miller P.J."/>
            <person name="Scott M.A."/>
            <person name="Spackman E."/>
            <person name="Goraichik I."/>
            <person name="Dimitrov K.M."/>
            <person name="Suarez D.L."/>
            <person name="Swayne D.E."/>
        </authorList>
    </citation>
    <scope>NUCLEOTIDE SEQUENCE [LARGE SCALE GENOMIC DNA]</scope>
    <source>
        <strain evidence="1 2">11</strain>
    </source>
</reference>
<organism evidence="1 2">
    <name type="scientific">Paenibacillus aquistagni</name>
    <dbReference type="NCBI Taxonomy" id="1852522"/>
    <lineage>
        <taxon>Bacteria</taxon>
        <taxon>Bacillati</taxon>
        <taxon>Bacillota</taxon>
        <taxon>Bacilli</taxon>
        <taxon>Bacillales</taxon>
        <taxon>Paenibacillaceae</taxon>
        <taxon>Paenibacillus</taxon>
    </lineage>
</organism>
<name>A0A1X7LY71_9BACL</name>
<dbReference type="OrthoDB" id="9808209at2"/>
<dbReference type="Proteomes" id="UP000193834">
    <property type="component" value="Unassembled WGS sequence"/>
</dbReference>
<evidence type="ECO:0000313" key="2">
    <source>
        <dbReference type="Proteomes" id="UP000193834"/>
    </source>
</evidence>
<dbReference type="RefSeq" id="WP_085498529.1">
    <property type="nucleotide sequence ID" value="NZ_FXAZ01000009.1"/>
</dbReference>
<dbReference type="InterPro" id="IPR008767">
    <property type="entry name" value="Phage_SPP1_head-tail_adaptor"/>
</dbReference>
<protein>
    <submittedName>
        <fullName evidence="1">Phage head-tail adaptor, putative, SPP1 family</fullName>
    </submittedName>
</protein>
<dbReference type="STRING" id="1852522.SAMN06295960_4648"/>
<gene>
    <name evidence="1" type="ORF">SAMN06295960_4648</name>
</gene>
<dbReference type="Gene3D" id="2.40.10.270">
    <property type="entry name" value="Bacteriophage SPP1 head-tail adaptor protein"/>
    <property type="match status" value="1"/>
</dbReference>
<sequence length="108" mass="12661">MNAGKFKPIELWGNVETTNELLETDISANKIRTVWAELIPRTGAMLRGEADTIISKCTHKFKMRYGSGKDIEEDMWFVYRGQRFDIKFILNPRFKDESLEIFVEEVVR</sequence>
<keyword evidence="2" id="KW-1185">Reference proteome</keyword>
<dbReference type="EMBL" id="FXAZ01000009">
    <property type="protein sequence ID" value="SMG58233.1"/>
    <property type="molecule type" value="Genomic_DNA"/>
</dbReference>
<evidence type="ECO:0000313" key="1">
    <source>
        <dbReference type="EMBL" id="SMG58233.1"/>
    </source>
</evidence>
<proteinExistence type="predicted"/>
<dbReference type="NCBIfam" id="TIGR01563">
    <property type="entry name" value="gp16_SPP1"/>
    <property type="match status" value="1"/>
</dbReference>
<dbReference type="Pfam" id="PF05521">
    <property type="entry name" value="Phage_HCP"/>
    <property type="match status" value="1"/>
</dbReference>
<dbReference type="InterPro" id="IPR038666">
    <property type="entry name" value="SSP1_head-tail_sf"/>
</dbReference>
<dbReference type="AlphaFoldDB" id="A0A1X7LY71"/>
<accession>A0A1X7LY71</accession>